<feature type="compositionally biased region" description="Low complexity" evidence="1">
    <location>
        <begin position="35"/>
        <end position="48"/>
    </location>
</feature>
<accession>A0A392VER5</accession>
<keyword evidence="3" id="KW-1185">Reference proteome</keyword>
<reference evidence="2 3" key="1">
    <citation type="journal article" date="2018" name="Front. Plant Sci.">
        <title>Red Clover (Trifolium pratense) and Zigzag Clover (T. medium) - A Picture of Genomic Similarities and Differences.</title>
        <authorList>
            <person name="Dluhosova J."/>
            <person name="Istvanek J."/>
            <person name="Nedelnik J."/>
            <person name="Repkova J."/>
        </authorList>
    </citation>
    <scope>NUCLEOTIDE SEQUENCE [LARGE SCALE GENOMIC DNA]</scope>
    <source>
        <strain evidence="3">cv. 10/8</strain>
        <tissue evidence="2">Leaf</tissue>
    </source>
</reference>
<organism evidence="2 3">
    <name type="scientific">Trifolium medium</name>
    <dbReference type="NCBI Taxonomy" id="97028"/>
    <lineage>
        <taxon>Eukaryota</taxon>
        <taxon>Viridiplantae</taxon>
        <taxon>Streptophyta</taxon>
        <taxon>Embryophyta</taxon>
        <taxon>Tracheophyta</taxon>
        <taxon>Spermatophyta</taxon>
        <taxon>Magnoliopsida</taxon>
        <taxon>eudicotyledons</taxon>
        <taxon>Gunneridae</taxon>
        <taxon>Pentapetalae</taxon>
        <taxon>rosids</taxon>
        <taxon>fabids</taxon>
        <taxon>Fabales</taxon>
        <taxon>Fabaceae</taxon>
        <taxon>Papilionoideae</taxon>
        <taxon>50 kb inversion clade</taxon>
        <taxon>NPAAA clade</taxon>
        <taxon>Hologalegina</taxon>
        <taxon>IRL clade</taxon>
        <taxon>Trifolieae</taxon>
        <taxon>Trifolium</taxon>
    </lineage>
</organism>
<feature type="non-terminal residue" evidence="2">
    <location>
        <position position="1"/>
    </location>
</feature>
<protein>
    <submittedName>
        <fullName evidence="2">Uncharacterized protein</fullName>
    </submittedName>
</protein>
<name>A0A392VER5_9FABA</name>
<feature type="region of interest" description="Disordered" evidence="1">
    <location>
        <begin position="1"/>
        <end position="48"/>
    </location>
</feature>
<sequence length="48" mass="5094">SKSQRKVNARTSGLLTSARRTGIPAPRSKGRSKAAQRANSAAQRARTS</sequence>
<dbReference type="Proteomes" id="UP000265520">
    <property type="component" value="Unassembled WGS sequence"/>
</dbReference>
<feature type="compositionally biased region" description="Polar residues" evidence="1">
    <location>
        <begin position="9"/>
        <end position="19"/>
    </location>
</feature>
<dbReference type="EMBL" id="LXQA011137910">
    <property type="protein sequence ID" value="MCI86347.1"/>
    <property type="molecule type" value="Genomic_DNA"/>
</dbReference>
<evidence type="ECO:0000313" key="2">
    <source>
        <dbReference type="EMBL" id="MCI86347.1"/>
    </source>
</evidence>
<evidence type="ECO:0000313" key="3">
    <source>
        <dbReference type="Proteomes" id="UP000265520"/>
    </source>
</evidence>
<evidence type="ECO:0000256" key="1">
    <source>
        <dbReference type="SAM" id="MobiDB-lite"/>
    </source>
</evidence>
<proteinExistence type="predicted"/>
<dbReference type="AlphaFoldDB" id="A0A392VER5"/>
<comment type="caution">
    <text evidence="2">The sequence shown here is derived from an EMBL/GenBank/DDBJ whole genome shotgun (WGS) entry which is preliminary data.</text>
</comment>